<sequence>MMFQTVDFVNTKVCQMSLTFFPSPS</sequence>
<reference evidence="1" key="2">
    <citation type="journal article" date="2015" name="Fish Shellfish Immunol.">
        <title>Early steps in the European eel (Anguilla anguilla)-Vibrio vulnificus interaction in the gills: Role of the RtxA13 toxin.</title>
        <authorList>
            <person name="Callol A."/>
            <person name="Pajuelo D."/>
            <person name="Ebbesson L."/>
            <person name="Teles M."/>
            <person name="MacKenzie S."/>
            <person name="Amaro C."/>
        </authorList>
    </citation>
    <scope>NUCLEOTIDE SEQUENCE</scope>
</reference>
<dbReference type="EMBL" id="GBXM01056697">
    <property type="protein sequence ID" value="JAH51880.1"/>
    <property type="molecule type" value="Transcribed_RNA"/>
</dbReference>
<name>A0A0E9TG62_ANGAN</name>
<accession>A0A0E9TG62</accession>
<reference evidence="1" key="1">
    <citation type="submission" date="2014-11" db="EMBL/GenBank/DDBJ databases">
        <authorList>
            <person name="Amaro Gonzalez C."/>
        </authorList>
    </citation>
    <scope>NUCLEOTIDE SEQUENCE</scope>
</reference>
<dbReference type="AlphaFoldDB" id="A0A0E9TG62"/>
<organism evidence="1">
    <name type="scientific">Anguilla anguilla</name>
    <name type="common">European freshwater eel</name>
    <name type="synonym">Muraena anguilla</name>
    <dbReference type="NCBI Taxonomy" id="7936"/>
    <lineage>
        <taxon>Eukaryota</taxon>
        <taxon>Metazoa</taxon>
        <taxon>Chordata</taxon>
        <taxon>Craniata</taxon>
        <taxon>Vertebrata</taxon>
        <taxon>Euteleostomi</taxon>
        <taxon>Actinopterygii</taxon>
        <taxon>Neopterygii</taxon>
        <taxon>Teleostei</taxon>
        <taxon>Anguilliformes</taxon>
        <taxon>Anguillidae</taxon>
        <taxon>Anguilla</taxon>
    </lineage>
</organism>
<evidence type="ECO:0000313" key="1">
    <source>
        <dbReference type="EMBL" id="JAH51880.1"/>
    </source>
</evidence>
<proteinExistence type="predicted"/>
<protein>
    <submittedName>
        <fullName evidence="1">Uncharacterized protein</fullName>
    </submittedName>
</protein>